<name>U1Y8I4_ANEAE</name>
<dbReference type="HOGENOM" id="CLU_3164019_0_0_9"/>
<dbReference type="AlphaFoldDB" id="U1Y8I4"/>
<reference evidence="1 2" key="1">
    <citation type="submission" date="2013-08" db="EMBL/GenBank/DDBJ databases">
        <authorList>
            <person name="Weinstock G."/>
            <person name="Sodergren E."/>
            <person name="Wylie T."/>
            <person name="Fulton L."/>
            <person name="Fulton R."/>
            <person name="Fronick C."/>
            <person name="O'Laughlin M."/>
            <person name="Godfrey J."/>
            <person name="Miner T."/>
            <person name="Herter B."/>
            <person name="Appelbaum E."/>
            <person name="Cordes M."/>
            <person name="Lek S."/>
            <person name="Wollam A."/>
            <person name="Pepin K.H."/>
            <person name="Palsikar V.B."/>
            <person name="Mitreva M."/>
            <person name="Wilson R.K."/>
        </authorList>
    </citation>
    <scope>NUCLEOTIDE SEQUENCE [LARGE SCALE GENOMIC DNA]</scope>
    <source>
        <strain evidence="1 2">ATCC 12856</strain>
    </source>
</reference>
<evidence type="ECO:0000313" key="1">
    <source>
        <dbReference type="EMBL" id="ERI07156.1"/>
    </source>
</evidence>
<dbReference type="EMBL" id="AWSJ01000294">
    <property type="protein sequence ID" value="ERI07156.1"/>
    <property type="molecule type" value="Genomic_DNA"/>
</dbReference>
<keyword evidence="2" id="KW-1185">Reference proteome</keyword>
<sequence length="47" mass="5766">MEEVLGDEACYRIHSVKKKKKRRWYTLTIIYRHTVNKSACRTQPLWQ</sequence>
<organism evidence="1 2">
    <name type="scientific">Aneurinibacillus aneurinilyticus ATCC 12856</name>
    <dbReference type="NCBI Taxonomy" id="649747"/>
    <lineage>
        <taxon>Bacteria</taxon>
        <taxon>Bacillati</taxon>
        <taxon>Bacillota</taxon>
        <taxon>Bacilli</taxon>
        <taxon>Bacillales</taxon>
        <taxon>Paenibacillaceae</taxon>
        <taxon>Aneurinibacillus group</taxon>
        <taxon>Aneurinibacillus</taxon>
    </lineage>
</organism>
<dbReference type="Proteomes" id="UP000016511">
    <property type="component" value="Unassembled WGS sequence"/>
</dbReference>
<accession>U1Y8I4</accession>
<proteinExistence type="predicted"/>
<evidence type="ECO:0000313" key="2">
    <source>
        <dbReference type="Proteomes" id="UP000016511"/>
    </source>
</evidence>
<dbReference type="STRING" id="649747.HMPREF0083_04799"/>
<gene>
    <name evidence="1" type="ORF">HMPREF0083_04799</name>
</gene>
<comment type="caution">
    <text evidence="1">The sequence shown here is derived from an EMBL/GenBank/DDBJ whole genome shotgun (WGS) entry which is preliminary data.</text>
</comment>
<protein>
    <submittedName>
        <fullName evidence="1">Uncharacterized protein</fullName>
    </submittedName>
</protein>